<dbReference type="EMBL" id="JAJNBZ010000015">
    <property type="protein sequence ID" value="MCE5171136.1"/>
    <property type="molecule type" value="Genomic_DNA"/>
</dbReference>
<accession>A0ABS8YHB0</accession>
<evidence type="ECO:0000256" key="2">
    <source>
        <dbReference type="ARBA" id="ARBA00022679"/>
    </source>
</evidence>
<dbReference type="RefSeq" id="WP_233697689.1">
    <property type="nucleotide sequence ID" value="NZ_JAJNBZ010000015.1"/>
</dbReference>
<dbReference type="NCBIfam" id="NF033068">
    <property type="entry name" value="APH_3p"/>
    <property type="match status" value="1"/>
</dbReference>
<keyword evidence="10" id="KW-1185">Reference proteome</keyword>
<dbReference type="PANTHER" id="PTHR21310">
    <property type="entry name" value="AMINOGLYCOSIDE PHOSPHOTRANSFERASE-RELATED-RELATED"/>
    <property type="match status" value="1"/>
</dbReference>
<evidence type="ECO:0000256" key="7">
    <source>
        <dbReference type="PIRNR" id="PIRNR000706"/>
    </source>
</evidence>
<protein>
    <submittedName>
        <fullName evidence="9">Aminoglycoside 3'-phosphotransferase</fullName>
    </submittedName>
</protein>
<evidence type="ECO:0000313" key="9">
    <source>
        <dbReference type="EMBL" id="MCE5171136.1"/>
    </source>
</evidence>
<dbReference type="InterPro" id="IPR051678">
    <property type="entry name" value="AGP_Transferase"/>
</dbReference>
<keyword evidence="2 7" id="KW-0808">Transferase</keyword>
<dbReference type="Gene3D" id="3.30.200.20">
    <property type="entry name" value="Phosphorylase Kinase, domain 1"/>
    <property type="match status" value="1"/>
</dbReference>
<organism evidence="9 10">
    <name type="scientific">Paenibacillus profundus</name>
    <dbReference type="NCBI Taxonomy" id="1173085"/>
    <lineage>
        <taxon>Bacteria</taxon>
        <taxon>Bacillati</taxon>
        <taxon>Bacillota</taxon>
        <taxon>Bacilli</taxon>
        <taxon>Bacillales</taxon>
        <taxon>Paenibacillaceae</taxon>
        <taxon>Paenibacillus</taxon>
    </lineage>
</organism>
<comment type="similarity">
    <text evidence="1 7">Belongs to the aminoglycoside phosphotransferase family.</text>
</comment>
<dbReference type="PIRSF" id="PIRSF000706">
    <property type="entry name" value="Kanamycin_kin"/>
    <property type="match status" value="1"/>
</dbReference>
<reference evidence="9 10" key="1">
    <citation type="submission" date="2021-11" db="EMBL/GenBank/DDBJ databases">
        <title>Draft genome sequence of Paenibacillus profundus YoMME, a new Gram-positive bacteria with exoelectrogenic properties.</title>
        <authorList>
            <person name="Hubenova Y."/>
            <person name="Hubenova E."/>
            <person name="Manasiev Y."/>
            <person name="Peykov S."/>
            <person name="Mitov M."/>
        </authorList>
    </citation>
    <scope>NUCLEOTIDE SEQUENCE [LARGE SCALE GENOMIC DNA]</scope>
    <source>
        <strain evidence="9 10">YoMME</strain>
    </source>
</reference>
<name>A0ABS8YHB0_9BACL</name>
<dbReference type="InterPro" id="IPR011009">
    <property type="entry name" value="Kinase-like_dom_sf"/>
</dbReference>
<evidence type="ECO:0000256" key="5">
    <source>
        <dbReference type="ARBA" id="ARBA00022840"/>
    </source>
</evidence>
<comment type="caution">
    <text evidence="9">The sequence shown here is derived from an EMBL/GenBank/DDBJ whole genome shotgun (WGS) entry which is preliminary data.</text>
</comment>
<keyword evidence="5 7" id="KW-0067">ATP-binding</keyword>
<keyword evidence="6 7" id="KW-0046">Antibiotic resistance</keyword>
<dbReference type="InterPro" id="IPR002575">
    <property type="entry name" value="Aminoglycoside_PTrfase"/>
</dbReference>
<dbReference type="Pfam" id="PF01636">
    <property type="entry name" value="APH"/>
    <property type="match status" value="1"/>
</dbReference>
<keyword evidence="4 7" id="KW-0418">Kinase</keyword>
<evidence type="ECO:0000313" key="10">
    <source>
        <dbReference type="Proteomes" id="UP001199916"/>
    </source>
</evidence>
<evidence type="ECO:0000256" key="6">
    <source>
        <dbReference type="ARBA" id="ARBA00023251"/>
    </source>
</evidence>
<evidence type="ECO:0000256" key="1">
    <source>
        <dbReference type="ARBA" id="ARBA00006219"/>
    </source>
</evidence>
<dbReference type="Gene3D" id="3.90.1200.10">
    <property type="match status" value="1"/>
</dbReference>
<dbReference type="Proteomes" id="UP001199916">
    <property type="component" value="Unassembled WGS sequence"/>
</dbReference>
<evidence type="ECO:0000256" key="3">
    <source>
        <dbReference type="ARBA" id="ARBA00022741"/>
    </source>
</evidence>
<feature type="domain" description="Aminoglycoside phosphotransferase" evidence="8">
    <location>
        <begin position="30"/>
        <end position="247"/>
    </location>
</feature>
<sequence>MMKEIAFPDALLEHIGENDWVQDSIGMSGARVFQVQTPAAEAAYLKVAPSGWETTLASEKRALEWLQGKLQVPELLYYEETNGYDFLLMSVVEGDMCCSPAQLSRPENTARLLGAGLAHFHRVETQECPIDNRLDRKLAEAEKRLLAGLVDEEDFNEGNLGKSAAQLYQQLVQERPNAEDIVFTHGDYCLPNILLRQGKISGFIDLGRCGLADRYQDIGIAIRSMMHNFGTDKYRQPFLEGYGIEAVDEDKVNYYILLDEMF</sequence>
<evidence type="ECO:0000259" key="8">
    <source>
        <dbReference type="Pfam" id="PF01636"/>
    </source>
</evidence>
<dbReference type="PANTHER" id="PTHR21310:SF41">
    <property type="entry name" value="3'-PHOSPHOTRANSFERASE, PUTATIVE-RELATED"/>
    <property type="match status" value="1"/>
</dbReference>
<proteinExistence type="inferred from homology"/>
<dbReference type="InterPro" id="IPR024165">
    <property type="entry name" value="Kan/Strep_kinase"/>
</dbReference>
<keyword evidence="3 7" id="KW-0547">Nucleotide-binding</keyword>
<dbReference type="CDD" id="cd05150">
    <property type="entry name" value="APH"/>
    <property type="match status" value="1"/>
</dbReference>
<evidence type="ECO:0000256" key="4">
    <source>
        <dbReference type="ARBA" id="ARBA00022777"/>
    </source>
</evidence>
<dbReference type="SUPFAM" id="SSF56112">
    <property type="entry name" value="Protein kinase-like (PK-like)"/>
    <property type="match status" value="1"/>
</dbReference>
<gene>
    <name evidence="9" type="ORF">LQV63_17685</name>
</gene>